<dbReference type="Proteomes" id="UP000029981">
    <property type="component" value="Chromosome 7"/>
</dbReference>
<keyword evidence="3" id="KW-1185">Reference proteome</keyword>
<protein>
    <submittedName>
        <fullName evidence="2">Uncharacterized protein</fullName>
    </submittedName>
</protein>
<evidence type="ECO:0000256" key="1">
    <source>
        <dbReference type="SAM" id="MobiDB-lite"/>
    </source>
</evidence>
<name>A0A0A0K6T3_CUCSA</name>
<reference evidence="2 3" key="1">
    <citation type="journal article" date="2009" name="Nat. Genet.">
        <title>The genome of the cucumber, Cucumis sativus L.</title>
        <authorList>
            <person name="Huang S."/>
            <person name="Li R."/>
            <person name="Zhang Z."/>
            <person name="Li L."/>
            <person name="Gu X."/>
            <person name="Fan W."/>
            <person name="Lucas W.J."/>
            <person name="Wang X."/>
            <person name="Xie B."/>
            <person name="Ni P."/>
            <person name="Ren Y."/>
            <person name="Zhu H."/>
            <person name="Li J."/>
            <person name="Lin K."/>
            <person name="Jin W."/>
            <person name="Fei Z."/>
            <person name="Li G."/>
            <person name="Staub J."/>
            <person name="Kilian A."/>
            <person name="van der Vossen E.A."/>
            <person name="Wu Y."/>
            <person name="Guo J."/>
            <person name="He J."/>
            <person name="Jia Z."/>
            <person name="Ren Y."/>
            <person name="Tian G."/>
            <person name="Lu Y."/>
            <person name="Ruan J."/>
            <person name="Qian W."/>
            <person name="Wang M."/>
            <person name="Huang Q."/>
            <person name="Li B."/>
            <person name="Xuan Z."/>
            <person name="Cao J."/>
            <person name="Asan"/>
            <person name="Wu Z."/>
            <person name="Zhang J."/>
            <person name="Cai Q."/>
            <person name="Bai Y."/>
            <person name="Zhao B."/>
            <person name="Han Y."/>
            <person name="Li Y."/>
            <person name="Li X."/>
            <person name="Wang S."/>
            <person name="Shi Q."/>
            <person name="Liu S."/>
            <person name="Cho W.K."/>
            <person name="Kim J.Y."/>
            <person name="Xu Y."/>
            <person name="Heller-Uszynska K."/>
            <person name="Miao H."/>
            <person name="Cheng Z."/>
            <person name="Zhang S."/>
            <person name="Wu J."/>
            <person name="Yang Y."/>
            <person name="Kang H."/>
            <person name="Li M."/>
            <person name="Liang H."/>
            <person name="Ren X."/>
            <person name="Shi Z."/>
            <person name="Wen M."/>
            <person name="Jian M."/>
            <person name="Yang H."/>
            <person name="Zhang G."/>
            <person name="Yang Z."/>
            <person name="Chen R."/>
            <person name="Liu S."/>
            <person name="Li J."/>
            <person name="Ma L."/>
            <person name="Liu H."/>
            <person name="Zhou Y."/>
            <person name="Zhao J."/>
            <person name="Fang X."/>
            <person name="Li G."/>
            <person name="Fang L."/>
            <person name="Li Y."/>
            <person name="Liu D."/>
            <person name="Zheng H."/>
            <person name="Zhang Y."/>
            <person name="Qin N."/>
            <person name="Li Z."/>
            <person name="Yang G."/>
            <person name="Yang S."/>
            <person name="Bolund L."/>
            <person name="Kristiansen K."/>
            <person name="Zheng H."/>
            <person name="Li S."/>
            <person name="Zhang X."/>
            <person name="Yang H."/>
            <person name="Wang J."/>
            <person name="Sun R."/>
            <person name="Zhang B."/>
            <person name="Jiang S."/>
            <person name="Wang J."/>
            <person name="Du Y."/>
            <person name="Li S."/>
        </authorList>
    </citation>
    <scope>NUCLEOTIDE SEQUENCE [LARGE SCALE GENOMIC DNA]</scope>
    <source>
        <strain evidence="3">cv. 9930</strain>
    </source>
</reference>
<reference evidence="2 3" key="2">
    <citation type="journal article" date="2009" name="PLoS ONE">
        <title>An integrated genetic and cytogenetic map of the cucumber genome.</title>
        <authorList>
            <person name="Ren Y."/>
            <person name="Zhang Z."/>
            <person name="Liu J."/>
            <person name="Staub J.E."/>
            <person name="Han Y."/>
            <person name="Cheng Z."/>
            <person name="Li X."/>
            <person name="Lu J."/>
            <person name="Miao H."/>
            <person name="Kang H."/>
            <person name="Xie B."/>
            <person name="Gu X."/>
            <person name="Wang X."/>
            <person name="Du Y."/>
            <person name="Jin W."/>
            <person name="Huang S."/>
        </authorList>
    </citation>
    <scope>NUCLEOTIDE SEQUENCE [LARGE SCALE GENOMIC DNA]</scope>
    <source>
        <strain evidence="3">cv. 9930</strain>
    </source>
</reference>
<dbReference type="EMBL" id="CM002928">
    <property type="protein sequence ID" value="KGN45223.1"/>
    <property type="molecule type" value="Genomic_DNA"/>
</dbReference>
<dbReference type="Gramene" id="KGN45223">
    <property type="protein sequence ID" value="KGN45223"/>
    <property type="gene ID" value="Csa_7G432040"/>
</dbReference>
<feature type="region of interest" description="Disordered" evidence="1">
    <location>
        <begin position="63"/>
        <end position="83"/>
    </location>
</feature>
<dbReference type="AlphaFoldDB" id="A0A0A0K6T3"/>
<organism evidence="2 3">
    <name type="scientific">Cucumis sativus</name>
    <name type="common">Cucumber</name>
    <dbReference type="NCBI Taxonomy" id="3659"/>
    <lineage>
        <taxon>Eukaryota</taxon>
        <taxon>Viridiplantae</taxon>
        <taxon>Streptophyta</taxon>
        <taxon>Embryophyta</taxon>
        <taxon>Tracheophyta</taxon>
        <taxon>Spermatophyta</taxon>
        <taxon>Magnoliopsida</taxon>
        <taxon>eudicotyledons</taxon>
        <taxon>Gunneridae</taxon>
        <taxon>Pentapetalae</taxon>
        <taxon>rosids</taxon>
        <taxon>fabids</taxon>
        <taxon>Cucurbitales</taxon>
        <taxon>Cucurbitaceae</taxon>
        <taxon>Benincaseae</taxon>
        <taxon>Cucumis</taxon>
    </lineage>
</organism>
<sequence length="83" mass="9555">MIIKQVRDHNKQLRDGNLRKSKMKGDYLRIFGEIEGDTNGHAGGEKEILAGDLERDREAYQRLRDGGGGRTERREFVEKIRGL</sequence>
<evidence type="ECO:0000313" key="3">
    <source>
        <dbReference type="Proteomes" id="UP000029981"/>
    </source>
</evidence>
<reference evidence="2 3" key="3">
    <citation type="journal article" date="2010" name="BMC Genomics">
        <title>Transcriptome sequencing and comparative analysis of cucumber flowers with different sex types.</title>
        <authorList>
            <person name="Guo S."/>
            <person name="Zheng Y."/>
            <person name="Joung J.G."/>
            <person name="Liu S."/>
            <person name="Zhang Z."/>
            <person name="Crasta O.R."/>
            <person name="Sobral B.W."/>
            <person name="Xu Y."/>
            <person name="Huang S."/>
            <person name="Fei Z."/>
        </authorList>
    </citation>
    <scope>NUCLEOTIDE SEQUENCE [LARGE SCALE GENOMIC DNA]</scope>
    <source>
        <strain evidence="3">cv. 9930</strain>
    </source>
</reference>
<accession>A0A0A0K6T3</accession>
<reference evidence="2 3" key="4">
    <citation type="journal article" date="2011" name="BMC Genomics">
        <title>RNA-Seq improves annotation of protein-coding genes in the cucumber genome.</title>
        <authorList>
            <person name="Li Z."/>
            <person name="Zhang Z."/>
            <person name="Yan P."/>
            <person name="Huang S."/>
            <person name="Fei Z."/>
            <person name="Lin K."/>
        </authorList>
    </citation>
    <scope>NUCLEOTIDE SEQUENCE [LARGE SCALE GENOMIC DNA]</scope>
    <source>
        <strain evidence="3">cv. 9930</strain>
    </source>
</reference>
<gene>
    <name evidence="2" type="ORF">Csa_7G432040</name>
</gene>
<proteinExistence type="predicted"/>
<evidence type="ECO:0000313" key="2">
    <source>
        <dbReference type="EMBL" id="KGN45223.1"/>
    </source>
</evidence>